<protein>
    <submittedName>
        <fullName evidence="2">Uncharacterized protein</fullName>
    </submittedName>
</protein>
<accession>A0A397S3T0</accession>
<proteinExistence type="predicted"/>
<comment type="caution">
    <text evidence="2">The sequence shown here is derived from an EMBL/GenBank/DDBJ whole genome shotgun (WGS) entry which is preliminary data.</text>
</comment>
<evidence type="ECO:0000313" key="2">
    <source>
        <dbReference type="EMBL" id="RIA79369.1"/>
    </source>
</evidence>
<reference evidence="2 3" key="1">
    <citation type="submission" date="2018-06" db="EMBL/GenBank/DDBJ databases">
        <title>Comparative genomics reveals the genomic features of Rhizophagus irregularis, R. cerebriforme, R. diaphanum and Gigaspora rosea, and their symbiotic lifestyle signature.</title>
        <authorList>
            <person name="Morin E."/>
            <person name="San Clemente H."/>
            <person name="Chen E.C.H."/>
            <person name="De La Providencia I."/>
            <person name="Hainaut M."/>
            <person name="Kuo A."/>
            <person name="Kohler A."/>
            <person name="Murat C."/>
            <person name="Tang N."/>
            <person name="Roy S."/>
            <person name="Loubradou J."/>
            <person name="Henrissat B."/>
            <person name="Grigoriev I.V."/>
            <person name="Corradi N."/>
            <person name="Roux C."/>
            <person name="Martin F.M."/>
        </authorList>
    </citation>
    <scope>NUCLEOTIDE SEQUENCE [LARGE SCALE GENOMIC DNA]</scope>
    <source>
        <strain evidence="2 3">DAOM 227022</strain>
    </source>
</reference>
<keyword evidence="3" id="KW-1185">Reference proteome</keyword>
<dbReference type="Proteomes" id="UP000265703">
    <property type="component" value="Unassembled WGS sequence"/>
</dbReference>
<organism evidence="2 3">
    <name type="scientific">Glomus cerebriforme</name>
    <dbReference type="NCBI Taxonomy" id="658196"/>
    <lineage>
        <taxon>Eukaryota</taxon>
        <taxon>Fungi</taxon>
        <taxon>Fungi incertae sedis</taxon>
        <taxon>Mucoromycota</taxon>
        <taxon>Glomeromycotina</taxon>
        <taxon>Glomeromycetes</taxon>
        <taxon>Glomerales</taxon>
        <taxon>Glomeraceae</taxon>
        <taxon>Glomus</taxon>
    </lineage>
</organism>
<feature type="region of interest" description="Disordered" evidence="1">
    <location>
        <begin position="95"/>
        <end position="127"/>
    </location>
</feature>
<evidence type="ECO:0000256" key="1">
    <source>
        <dbReference type="SAM" id="MobiDB-lite"/>
    </source>
</evidence>
<sequence>MPSAPNFEPACISNAEQKNGFTNFSYVDQKSEAPTPPSLLQKSVTLMRHSASTSEIFSRTSLGDLAEAYFNSSRNLYEQYVNAFAFSEMVKSQNASPSKRELQQQAQSIEPSISSPTSPNPPNIHNDTQFSINAVAQKRSDDIINQAKTELYEYNNLLRTATSSALHTQIFAKIKKLEGTIIVEESKIKKLKGNAAAQNRA</sequence>
<name>A0A397S3T0_9GLOM</name>
<evidence type="ECO:0000313" key="3">
    <source>
        <dbReference type="Proteomes" id="UP000265703"/>
    </source>
</evidence>
<dbReference type="AlphaFoldDB" id="A0A397S3T0"/>
<dbReference type="OrthoDB" id="2442473at2759"/>
<feature type="compositionally biased region" description="Polar residues" evidence="1">
    <location>
        <begin position="95"/>
        <end position="107"/>
    </location>
</feature>
<feature type="compositionally biased region" description="Low complexity" evidence="1">
    <location>
        <begin position="108"/>
        <end position="117"/>
    </location>
</feature>
<dbReference type="EMBL" id="QKYT01001341">
    <property type="protein sequence ID" value="RIA79369.1"/>
    <property type="molecule type" value="Genomic_DNA"/>
</dbReference>
<gene>
    <name evidence="2" type="ORF">C1645_840854</name>
</gene>